<keyword evidence="2" id="KW-1185">Reference proteome</keyword>
<name>A0ACD0NUB1_9BASI</name>
<sequence>MLQVFVLLPNAAYDQTPSWVHTLSVSREDVRSRLGPYGLDRVAFLRYAISSLLGSLDVRIFSSQDDAEEAPLSPIYYKDLDLNRSSIKGRRKQLTLPARDLTAARDLAICQWTGEDATQICHLIPSRRGERITEKITSDLSQLRPKQDLKVGSREALAYLSMIGHPRNLIYLRDDIHRRWDQAKIAFIPYPNVAYDQDRRPRPYHGVEEILEMSSPSRVYALPLSGARMVEEARLIGPPPHPMTSDLWPQEFMWSYAFASRFGFNFATKEFRLWVRNHQSSVRELDERDSDTDITGTTVSGDRDDLGKDELASPQTPPPHPRPHPATEDQWTSTPTPTMGQVPFRAAAHSMVSADKVSAWSRGLPKDPADFAPTSEEIQ</sequence>
<protein>
    <submittedName>
        <fullName evidence="1">Uncharacterized protein</fullName>
    </submittedName>
</protein>
<proteinExistence type="predicted"/>
<organism evidence="1 2">
    <name type="scientific">Violaceomyces palustris</name>
    <dbReference type="NCBI Taxonomy" id="1673888"/>
    <lineage>
        <taxon>Eukaryota</taxon>
        <taxon>Fungi</taxon>
        <taxon>Dikarya</taxon>
        <taxon>Basidiomycota</taxon>
        <taxon>Ustilaginomycotina</taxon>
        <taxon>Ustilaginomycetes</taxon>
        <taxon>Violaceomycetales</taxon>
        <taxon>Violaceomycetaceae</taxon>
        <taxon>Violaceomyces</taxon>
    </lineage>
</organism>
<dbReference type="Proteomes" id="UP000245626">
    <property type="component" value="Unassembled WGS sequence"/>
</dbReference>
<gene>
    <name evidence="1" type="ORF">IE53DRAFT_380564</name>
</gene>
<accession>A0ACD0NUB1</accession>
<evidence type="ECO:0000313" key="2">
    <source>
        <dbReference type="Proteomes" id="UP000245626"/>
    </source>
</evidence>
<evidence type="ECO:0000313" key="1">
    <source>
        <dbReference type="EMBL" id="PWN49420.1"/>
    </source>
</evidence>
<dbReference type="EMBL" id="KZ820053">
    <property type="protein sequence ID" value="PWN49420.1"/>
    <property type="molecule type" value="Genomic_DNA"/>
</dbReference>
<reference evidence="1 2" key="1">
    <citation type="journal article" date="2018" name="Mol. Biol. Evol.">
        <title>Broad Genomic Sampling Reveals a Smut Pathogenic Ancestry of the Fungal Clade Ustilaginomycotina.</title>
        <authorList>
            <person name="Kijpornyongpan T."/>
            <person name="Mondo S.J."/>
            <person name="Barry K."/>
            <person name="Sandor L."/>
            <person name="Lee J."/>
            <person name="Lipzen A."/>
            <person name="Pangilinan J."/>
            <person name="LaButti K."/>
            <person name="Hainaut M."/>
            <person name="Henrissat B."/>
            <person name="Grigoriev I.V."/>
            <person name="Spatafora J.W."/>
            <person name="Aime M.C."/>
        </authorList>
    </citation>
    <scope>NUCLEOTIDE SEQUENCE [LARGE SCALE GENOMIC DNA]</scope>
    <source>
        <strain evidence="1 2">SA 807</strain>
    </source>
</reference>